<dbReference type="EMBL" id="JMCB01000025">
    <property type="protein sequence ID" value="KFE61089.1"/>
    <property type="molecule type" value="Genomic_DNA"/>
</dbReference>
<reference evidence="1 2" key="1">
    <citation type="submission" date="2014-04" db="EMBL/GenBank/DDBJ databases">
        <title>Genome assembly of Hyalangium minutum DSM 14724.</title>
        <authorList>
            <person name="Sharma G."/>
            <person name="Subramanian S."/>
        </authorList>
    </citation>
    <scope>NUCLEOTIDE SEQUENCE [LARGE SCALE GENOMIC DNA]</scope>
    <source>
        <strain evidence="1 2">DSM 14724</strain>
    </source>
</reference>
<dbReference type="Proteomes" id="UP000028725">
    <property type="component" value="Unassembled WGS sequence"/>
</dbReference>
<accession>A0A085W076</accession>
<protein>
    <submittedName>
        <fullName evidence="1">Uncharacterized protein</fullName>
    </submittedName>
</protein>
<dbReference type="AlphaFoldDB" id="A0A085W076"/>
<comment type="caution">
    <text evidence="1">The sequence shown here is derived from an EMBL/GenBank/DDBJ whole genome shotgun (WGS) entry which is preliminary data.</text>
</comment>
<gene>
    <name evidence="1" type="ORF">DB31_4524</name>
</gene>
<proteinExistence type="predicted"/>
<evidence type="ECO:0000313" key="2">
    <source>
        <dbReference type="Proteomes" id="UP000028725"/>
    </source>
</evidence>
<dbReference type="STRING" id="394096.DB31_4524"/>
<dbReference type="PATRIC" id="fig|394096.3.peg.8257"/>
<organism evidence="1 2">
    <name type="scientific">Hyalangium minutum</name>
    <dbReference type="NCBI Taxonomy" id="394096"/>
    <lineage>
        <taxon>Bacteria</taxon>
        <taxon>Pseudomonadati</taxon>
        <taxon>Myxococcota</taxon>
        <taxon>Myxococcia</taxon>
        <taxon>Myxococcales</taxon>
        <taxon>Cystobacterineae</taxon>
        <taxon>Archangiaceae</taxon>
        <taxon>Hyalangium</taxon>
    </lineage>
</organism>
<evidence type="ECO:0000313" key="1">
    <source>
        <dbReference type="EMBL" id="KFE61089.1"/>
    </source>
</evidence>
<keyword evidence="2" id="KW-1185">Reference proteome</keyword>
<sequence>MEVHYFVKPPANAKRTARGAWPEVIWQSESSPEVFLREVVDTLSGFLRKDAESRAVKTGETLPDCQ</sequence>
<name>A0A085W076_9BACT</name>